<dbReference type="NCBIfam" id="TIGR01994">
    <property type="entry name" value="SUF_scaf_2"/>
    <property type="match status" value="1"/>
</dbReference>
<accession>A0A0P6XUR6</accession>
<dbReference type="Pfam" id="PF01592">
    <property type="entry name" value="NifU_N"/>
    <property type="match status" value="1"/>
</dbReference>
<evidence type="ECO:0000313" key="2">
    <source>
        <dbReference type="EMBL" id="KPL80308.1"/>
    </source>
</evidence>
<dbReference type="GO" id="GO:0051536">
    <property type="term" value="F:iron-sulfur cluster binding"/>
    <property type="evidence" value="ECO:0007669"/>
    <property type="project" value="InterPro"/>
</dbReference>
<protein>
    <submittedName>
        <fullName evidence="2">Fe-S cluster protein</fullName>
    </submittedName>
</protein>
<dbReference type="SUPFAM" id="SSF82649">
    <property type="entry name" value="SufE/NifU"/>
    <property type="match status" value="1"/>
</dbReference>
<gene>
    <name evidence="2" type="ORF">SE18_25000</name>
</gene>
<organism evidence="2 3">
    <name type="scientific">Herpetosiphon geysericola</name>
    <dbReference type="NCBI Taxonomy" id="70996"/>
    <lineage>
        <taxon>Bacteria</taxon>
        <taxon>Bacillati</taxon>
        <taxon>Chloroflexota</taxon>
        <taxon>Chloroflexia</taxon>
        <taxon>Herpetosiphonales</taxon>
        <taxon>Herpetosiphonaceae</taxon>
        <taxon>Herpetosiphon</taxon>
    </lineage>
</organism>
<dbReference type="PATRIC" id="fig|70996.4.peg.5124"/>
<dbReference type="CDD" id="cd06664">
    <property type="entry name" value="IscU_like"/>
    <property type="match status" value="1"/>
</dbReference>
<sequence length="131" mass="14570">MDDLYRENILDHYRHPRNYGEIEQATIVQHEHNPLCGDQLSIYLLVENERIVDVKFKGKGCAISQASASMLSEELAGKSVDEAKAFDKQTILDLLGIPIGPVRLKCALLSLKTLKAGLYGVNLVDDDEDSL</sequence>
<dbReference type="InterPro" id="IPR002871">
    <property type="entry name" value="NIF_FeS_clus_asmbl_NifU_N"/>
</dbReference>
<dbReference type="OrthoDB" id="9804157at2"/>
<dbReference type="GO" id="GO:0016226">
    <property type="term" value="P:iron-sulfur cluster assembly"/>
    <property type="evidence" value="ECO:0007669"/>
    <property type="project" value="InterPro"/>
</dbReference>
<name>A0A0P6XUR6_9CHLR</name>
<comment type="caution">
    <text evidence="2">The sequence shown here is derived from an EMBL/GenBank/DDBJ whole genome shotgun (WGS) entry which is preliminary data.</text>
</comment>
<dbReference type="STRING" id="70996.SE18_25000"/>
<dbReference type="EMBL" id="LGKP01000040">
    <property type="protein sequence ID" value="KPL80308.1"/>
    <property type="molecule type" value="Genomic_DNA"/>
</dbReference>
<keyword evidence="3" id="KW-1185">Reference proteome</keyword>
<dbReference type="Proteomes" id="UP000050277">
    <property type="component" value="Unassembled WGS sequence"/>
</dbReference>
<reference evidence="2 3" key="1">
    <citation type="submission" date="2015-07" db="EMBL/GenBank/DDBJ databases">
        <title>Whole genome sequence of Herpetosiphon geysericola DSM 7119.</title>
        <authorList>
            <person name="Hemp J."/>
            <person name="Ward L.M."/>
            <person name="Pace L.A."/>
            <person name="Fischer W.W."/>
        </authorList>
    </citation>
    <scope>NUCLEOTIDE SEQUENCE [LARGE SCALE GENOMIC DNA]</scope>
    <source>
        <strain evidence="2 3">DSM 7119</strain>
    </source>
</reference>
<evidence type="ECO:0000259" key="1">
    <source>
        <dbReference type="Pfam" id="PF01592"/>
    </source>
</evidence>
<dbReference type="Gene3D" id="3.90.1010.10">
    <property type="match status" value="1"/>
</dbReference>
<evidence type="ECO:0000313" key="3">
    <source>
        <dbReference type="Proteomes" id="UP000050277"/>
    </source>
</evidence>
<feature type="domain" description="NIF system FeS cluster assembly NifU N-terminal" evidence="1">
    <location>
        <begin position="5"/>
        <end position="118"/>
    </location>
</feature>
<dbReference type="AlphaFoldDB" id="A0A0P6XUR6"/>
<dbReference type="GO" id="GO:0005506">
    <property type="term" value="F:iron ion binding"/>
    <property type="evidence" value="ECO:0007669"/>
    <property type="project" value="InterPro"/>
</dbReference>
<proteinExistence type="predicted"/>
<dbReference type="RefSeq" id="WP_012187967.1">
    <property type="nucleotide sequence ID" value="NZ_LGKP01000040.1"/>
</dbReference>
<dbReference type="PANTHER" id="PTHR10093">
    <property type="entry name" value="IRON-SULFUR CLUSTER ASSEMBLY ENZYME NIFU HOMOLOG"/>
    <property type="match status" value="1"/>
</dbReference>